<keyword evidence="2" id="KW-0456">Lyase</keyword>
<feature type="region of interest" description="Disordered" evidence="1">
    <location>
        <begin position="341"/>
        <end position="360"/>
    </location>
</feature>
<organism evidence="2 3">
    <name type="scientific">Devosia albogilva</name>
    <dbReference type="NCBI Taxonomy" id="429726"/>
    <lineage>
        <taxon>Bacteria</taxon>
        <taxon>Pseudomonadati</taxon>
        <taxon>Pseudomonadota</taxon>
        <taxon>Alphaproteobacteria</taxon>
        <taxon>Hyphomicrobiales</taxon>
        <taxon>Devosiaceae</taxon>
        <taxon>Devosia</taxon>
    </lineage>
</organism>
<comment type="caution">
    <text evidence="2">The sequence shown here is derived from an EMBL/GenBank/DDBJ whole genome shotgun (WGS) entry which is preliminary data.</text>
</comment>
<accession>A0ABW5QPH1</accession>
<gene>
    <name evidence="2" type="ORF">ACFSX5_17760</name>
</gene>
<dbReference type="RefSeq" id="WP_386835218.1">
    <property type="nucleotide sequence ID" value="NZ_JBHUNP010000001.1"/>
</dbReference>
<dbReference type="InterPro" id="IPR008773">
    <property type="entry name" value="PhnI"/>
</dbReference>
<keyword evidence="3" id="KW-1185">Reference proteome</keyword>
<dbReference type="PIRSF" id="PIRSF007313">
    <property type="entry name" value="PhnI"/>
    <property type="match status" value="1"/>
</dbReference>
<protein>
    <submittedName>
        <fullName evidence="2">Carbon-phosphorus lyase complex subunit PhnI</fullName>
    </submittedName>
</protein>
<dbReference type="Proteomes" id="UP001597521">
    <property type="component" value="Unassembled WGS sequence"/>
</dbReference>
<dbReference type="GO" id="GO:0016829">
    <property type="term" value="F:lyase activity"/>
    <property type="evidence" value="ECO:0007669"/>
    <property type="project" value="UniProtKB-KW"/>
</dbReference>
<sequence length="360" mass="39195">MAYVATRGGEKAIEQAERLFRQDLGTIDASRVETIRRTMPYLVDRVMGEASLYDEELAALALAQTGGELSEAVLVLRAWRTTQPRLAIARPVQQHEILTQRRISAAFKDIPGGQLLGPTLDYSHRVLATDVLEGEPYTPPAVEAAADPAPARQPSLADWQRQQGLVAPANRAEVAPEDIPDLTREPLLFPTSRAHRLQSLARAETGGVLTLGYSAMRGYGNAHPTVNELRLGEAEVVVRHPRGTEFSAGRVRVSQAEVTSKEKGGYLELGFAATFGWNEVKVIAAATLDLNSAEAPVGSAVHEEFYLYHTESVEASGFCIHFKLPHYVTFQSVLDAMRDAKAKSAGSATPEDTRQTEPAE</sequence>
<evidence type="ECO:0000313" key="3">
    <source>
        <dbReference type="Proteomes" id="UP001597521"/>
    </source>
</evidence>
<evidence type="ECO:0000313" key="2">
    <source>
        <dbReference type="EMBL" id="MFD2649637.1"/>
    </source>
</evidence>
<evidence type="ECO:0000256" key="1">
    <source>
        <dbReference type="SAM" id="MobiDB-lite"/>
    </source>
</evidence>
<feature type="compositionally biased region" description="Basic and acidic residues" evidence="1">
    <location>
        <begin position="351"/>
        <end position="360"/>
    </location>
</feature>
<dbReference type="EMBL" id="JBHUNP010000001">
    <property type="protein sequence ID" value="MFD2649637.1"/>
    <property type="molecule type" value="Genomic_DNA"/>
</dbReference>
<name>A0ABW5QPH1_9HYPH</name>
<proteinExistence type="predicted"/>
<reference evidence="3" key="1">
    <citation type="journal article" date="2019" name="Int. J. Syst. Evol. Microbiol.">
        <title>The Global Catalogue of Microorganisms (GCM) 10K type strain sequencing project: providing services to taxonomists for standard genome sequencing and annotation.</title>
        <authorList>
            <consortium name="The Broad Institute Genomics Platform"/>
            <consortium name="The Broad Institute Genome Sequencing Center for Infectious Disease"/>
            <person name="Wu L."/>
            <person name="Ma J."/>
        </authorList>
    </citation>
    <scope>NUCLEOTIDE SEQUENCE [LARGE SCALE GENOMIC DNA]</scope>
    <source>
        <strain evidence="3">CCM 7427</strain>
    </source>
</reference>
<dbReference type="Pfam" id="PF05861">
    <property type="entry name" value="PhnI"/>
    <property type="match status" value="1"/>
</dbReference>